<gene>
    <name evidence="1" type="ORF">FKW44_011065</name>
</gene>
<accession>A0A7T8HIH8</accession>
<evidence type="ECO:0008006" key="3">
    <source>
        <dbReference type="Google" id="ProtNLM"/>
    </source>
</evidence>
<evidence type="ECO:0000313" key="1">
    <source>
        <dbReference type="EMBL" id="QQP50160.1"/>
    </source>
</evidence>
<protein>
    <recommendedName>
        <fullName evidence="3">Endonuclease/exonuclease/phosphatase domain-containing protein</fullName>
    </recommendedName>
</protein>
<reference evidence="2" key="1">
    <citation type="submission" date="2021-01" db="EMBL/GenBank/DDBJ databases">
        <title>Caligus Genome Assembly.</title>
        <authorList>
            <person name="Gallardo-Escarate C."/>
        </authorList>
    </citation>
    <scope>NUCLEOTIDE SEQUENCE [LARGE SCALE GENOMIC DNA]</scope>
</reference>
<keyword evidence="2" id="KW-1185">Reference proteome</keyword>
<dbReference type="EMBL" id="CP045896">
    <property type="protein sequence ID" value="QQP50160.1"/>
    <property type="molecule type" value="Genomic_DNA"/>
</dbReference>
<name>A0A7T8HIH8_CALRO</name>
<sequence>MTLSLQTVWLELDLPRSNTLIIGGIYRQWSSCGRSGLTMEKDNLEVILEQVRLASETTSGIVVLGDFNLDSQRSRDESYSRRLLLNRLVEG</sequence>
<dbReference type="OrthoDB" id="6158007at2759"/>
<dbReference type="AlphaFoldDB" id="A0A7T8HIH8"/>
<organism evidence="1 2">
    <name type="scientific">Caligus rogercresseyi</name>
    <name type="common">Sea louse</name>
    <dbReference type="NCBI Taxonomy" id="217165"/>
    <lineage>
        <taxon>Eukaryota</taxon>
        <taxon>Metazoa</taxon>
        <taxon>Ecdysozoa</taxon>
        <taxon>Arthropoda</taxon>
        <taxon>Crustacea</taxon>
        <taxon>Multicrustacea</taxon>
        <taxon>Hexanauplia</taxon>
        <taxon>Copepoda</taxon>
        <taxon>Siphonostomatoida</taxon>
        <taxon>Caligidae</taxon>
        <taxon>Caligus</taxon>
    </lineage>
</organism>
<evidence type="ECO:0000313" key="2">
    <source>
        <dbReference type="Proteomes" id="UP000595437"/>
    </source>
</evidence>
<dbReference type="Proteomes" id="UP000595437">
    <property type="component" value="Chromosome 7"/>
</dbReference>
<proteinExistence type="predicted"/>